<dbReference type="PANTHER" id="PTHR22744">
    <property type="entry name" value="HELIX LOOP HELIX PROTEIN 21-RELATED"/>
    <property type="match status" value="1"/>
</dbReference>
<dbReference type="Gene3D" id="3.30.710.10">
    <property type="entry name" value="Potassium Channel Kv1.1, Chain A"/>
    <property type="match status" value="1"/>
</dbReference>
<dbReference type="InterPro" id="IPR011333">
    <property type="entry name" value="SKP1/BTB/POZ_sf"/>
</dbReference>
<name>A0ABQ9FD89_TEGGR</name>
<keyword evidence="3" id="KW-1185">Reference proteome</keyword>
<reference evidence="2 3" key="1">
    <citation type="submission" date="2022-12" db="EMBL/GenBank/DDBJ databases">
        <title>Chromosome-level genome of Tegillarca granosa.</title>
        <authorList>
            <person name="Kim J."/>
        </authorList>
    </citation>
    <scope>NUCLEOTIDE SEQUENCE [LARGE SCALE GENOMIC DNA]</scope>
    <source>
        <strain evidence="2">Teg-2019</strain>
        <tissue evidence="2">Adductor muscle</tissue>
    </source>
</reference>
<dbReference type="InterPro" id="IPR000210">
    <property type="entry name" value="BTB/POZ_dom"/>
</dbReference>
<comment type="caution">
    <text evidence="2">The sequence shown here is derived from an EMBL/GenBank/DDBJ whole genome shotgun (WGS) entry which is preliminary data.</text>
</comment>
<gene>
    <name evidence="2" type="ORF">KUTeg_007442</name>
</gene>
<dbReference type="EMBL" id="JARBDR010000337">
    <property type="protein sequence ID" value="KAJ8315292.1"/>
    <property type="molecule type" value="Genomic_DNA"/>
</dbReference>
<dbReference type="SUPFAM" id="SSF54695">
    <property type="entry name" value="POZ domain"/>
    <property type="match status" value="1"/>
</dbReference>
<sequence>MNVAKKKVLSEDAKKSLPFLEQTPNTDLILLVEGRKLFVNKTTLTFASPVWAKMLTADFKEKDASEIELPRKKVLSVVAFLRCVYPDILDEIDNENVYQVLPLAEEYQCHILKEKCEKYFVNFLSTQKAVDPVLKNLLASSTYDLKRSFEASVNVLCDRLLSTLESNRTWNEVPAEGKFLVCKRRCTLLEESAVIKFKSVLIADRANITEALLS</sequence>
<protein>
    <recommendedName>
        <fullName evidence="1">BTB domain-containing protein</fullName>
    </recommendedName>
</protein>
<organism evidence="2 3">
    <name type="scientific">Tegillarca granosa</name>
    <name type="common">Malaysian cockle</name>
    <name type="synonym">Anadara granosa</name>
    <dbReference type="NCBI Taxonomy" id="220873"/>
    <lineage>
        <taxon>Eukaryota</taxon>
        <taxon>Metazoa</taxon>
        <taxon>Spiralia</taxon>
        <taxon>Lophotrochozoa</taxon>
        <taxon>Mollusca</taxon>
        <taxon>Bivalvia</taxon>
        <taxon>Autobranchia</taxon>
        <taxon>Pteriomorphia</taxon>
        <taxon>Arcoida</taxon>
        <taxon>Arcoidea</taxon>
        <taxon>Arcidae</taxon>
        <taxon>Tegillarca</taxon>
    </lineage>
</organism>
<accession>A0ABQ9FD89</accession>
<evidence type="ECO:0000313" key="2">
    <source>
        <dbReference type="EMBL" id="KAJ8315292.1"/>
    </source>
</evidence>
<proteinExistence type="predicted"/>
<dbReference type="Proteomes" id="UP001217089">
    <property type="component" value="Unassembled WGS sequence"/>
</dbReference>
<dbReference type="Pfam" id="PF00651">
    <property type="entry name" value="BTB"/>
    <property type="match status" value="1"/>
</dbReference>
<evidence type="ECO:0000313" key="3">
    <source>
        <dbReference type="Proteomes" id="UP001217089"/>
    </source>
</evidence>
<evidence type="ECO:0000259" key="1">
    <source>
        <dbReference type="PROSITE" id="PS50097"/>
    </source>
</evidence>
<feature type="domain" description="BTB" evidence="1">
    <location>
        <begin position="26"/>
        <end position="93"/>
    </location>
</feature>
<dbReference type="SMART" id="SM00225">
    <property type="entry name" value="BTB"/>
    <property type="match status" value="1"/>
</dbReference>
<dbReference type="PANTHER" id="PTHR22744:SF17">
    <property type="entry name" value="BTB DOMAIN-CONTAINING PROTEIN"/>
    <property type="match status" value="1"/>
</dbReference>
<dbReference type="PROSITE" id="PS50097">
    <property type="entry name" value="BTB"/>
    <property type="match status" value="1"/>
</dbReference>